<sequence>MIREIHKQKELTTQFSLQDDNMRTNPYFQISLINRLRLEKLINDIATGQTETEKFPDNETIVNYYTV</sequence>
<dbReference type="EMBL" id="OU015567">
    <property type="protein sequence ID" value="CAG5111459.1"/>
    <property type="molecule type" value="Genomic_DNA"/>
</dbReference>
<gene>
    <name evidence="1" type="ORF">OKIOD_LOCUS14531</name>
</gene>
<dbReference type="Proteomes" id="UP001158576">
    <property type="component" value="Chromosome 2"/>
</dbReference>
<protein>
    <submittedName>
        <fullName evidence="1">Oidioi.mRNA.OKI2018_I69.chr2.g5766.t1.cds</fullName>
    </submittedName>
</protein>
<proteinExistence type="predicted"/>
<accession>A0ABN7T5Q5</accession>
<name>A0ABN7T5Q5_OIKDI</name>
<reference evidence="1 2" key="1">
    <citation type="submission" date="2021-04" db="EMBL/GenBank/DDBJ databases">
        <authorList>
            <person name="Bliznina A."/>
        </authorList>
    </citation>
    <scope>NUCLEOTIDE SEQUENCE [LARGE SCALE GENOMIC DNA]</scope>
</reference>
<evidence type="ECO:0000313" key="2">
    <source>
        <dbReference type="Proteomes" id="UP001158576"/>
    </source>
</evidence>
<keyword evidence="2" id="KW-1185">Reference proteome</keyword>
<evidence type="ECO:0000313" key="1">
    <source>
        <dbReference type="EMBL" id="CAG5111459.1"/>
    </source>
</evidence>
<organism evidence="1 2">
    <name type="scientific">Oikopleura dioica</name>
    <name type="common">Tunicate</name>
    <dbReference type="NCBI Taxonomy" id="34765"/>
    <lineage>
        <taxon>Eukaryota</taxon>
        <taxon>Metazoa</taxon>
        <taxon>Chordata</taxon>
        <taxon>Tunicata</taxon>
        <taxon>Appendicularia</taxon>
        <taxon>Copelata</taxon>
        <taxon>Oikopleuridae</taxon>
        <taxon>Oikopleura</taxon>
    </lineage>
</organism>